<evidence type="ECO:0000256" key="1">
    <source>
        <dbReference type="SAM" id="SignalP"/>
    </source>
</evidence>
<organism evidence="2 3">
    <name type="scientific">Lysinibacillus xylanilyticus</name>
    <dbReference type="NCBI Taxonomy" id="582475"/>
    <lineage>
        <taxon>Bacteria</taxon>
        <taxon>Bacillati</taxon>
        <taxon>Bacillota</taxon>
        <taxon>Bacilli</taxon>
        <taxon>Bacillales</taxon>
        <taxon>Bacillaceae</taxon>
        <taxon>Lysinibacillus</taxon>
    </lineage>
</organism>
<dbReference type="EMBL" id="PHQY01000323">
    <property type="protein sequence ID" value="PJO44811.1"/>
    <property type="molecule type" value="Genomic_DNA"/>
</dbReference>
<reference evidence="2 3" key="1">
    <citation type="submission" date="2017-11" db="EMBL/GenBank/DDBJ databases">
        <title>Bacterial isolate from king chilli rhizosphere.</title>
        <authorList>
            <person name="Takhelmayum P."/>
            <person name="Sarangthem I."/>
        </authorList>
    </citation>
    <scope>NUCLEOTIDE SEQUENCE [LARGE SCALE GENOMIC DNA]</scope>
    <source>
        <strain evidence="3">t26</strain>
    </source>
</reference>
<dbReference type="RefSeq" id="WP_100542287.1">
    <property type="nucleotide sequence ID" value="NZ_CP158849.1"/>
</dbReference>
<feature type="chain" id="PRO_5014851347" evidence="1">
    <location>
        <begin position="28"/>
        <end position="222"/>
    </location>
</feature>
<evidence type="ECO:0000313" key="2">
    <source>
        <dbReference type="EMBL" id="PJO44811.1"/>
    </source>
</evidence>
<feature type="signal peptide" evidence="1">
    <location>
        <begin position="1"/>
        <end position="27"/>
    </location>
</feature>
<comment type="caution">
    <text evidence="2">The sequence shown here is derived from an EMBL/GenBank/DDBJ whole genome shotgun (WGS) entry which is preliminary data.</text>
</comment>
<proteinExistence type="predicted"/>
<gene>
    <name evidence="2" type="ORF">CWD94_04775</name>
</gene>
<accession>A0A2M9Q9R1</accession>
<evidence type="ECO:0000313" key="3">
    <source>
        <dbReference type="Proteomes" id="UP000232101"/>
    </source>
</evidence>
<protein>
    <submittedName>
        <fullName evidence="2">Uncharacterized protein</fullName>
    </submittedName>
</protein>
<sequence>MKKSFNFILSLVLIISMFSFSGLNVFATENVESPIQTKNIEGEYTFEDIMSLEKYVSVNEGLFNLDTTRAVKDGVSLELLEGQQRYFDSLNLEINEGKLKADENLEITNLDSNPDTFLPNNGIYLFANCNGVTTSPTVHWWGKSRKFNSCDANKFAADLASVGAGAAGAGILAIWFPGMGWASIISAAYCALYSSRVTANNAYNTGVIVDMTWAMVYDIEPQ</sequence>
<name>A0A2M9Q9R1_9BACI</name>
<keyword evidence="1" id="KW-0732">Signal</keyword>
<dbReference type="AlphaFoldDB" id="A0A2M9Q9R1"/>
<dbReference type="Proteomes" id="UP000232101">
    <property type="component" value="Unassembled WGS sequence"/>
</dbReference>